<evidence type="ECO:0000256" key="4">
    <source>
        <dbReference type="ARBA" id="ARBA00022989"/>
    </source>
</evidence>
<feature type="transmembrane region" description="Helical" evidence="7">
    <location>
        <begin position="369"/>
        <end position="389"/>
    </location>
</feature>
<keyword evidence="9" id="KW-0150">Chloroplast</keyword>
<evidence type="ECO:0000313" key="9">
    <source>
        <dbReference type="EMBL" id="ARW66555.1"/>
    </source>
</evidence>
<reference evidence="9" key="1">
    <citation type="journal article" date="2017" name="J. Phycol.">
        <title>Analysis of chloroplast genomes and a supermatrix inform reclassification of the Rhodomelaceae (Rhodophyta).</title>
        <authorList>
            <person name="Diaz-Tapia P."/>
            <person name="Maggs C.A."/>
            <person name="West J.A."/>
            <person name="Verbruggen H."/>
        </authorList>
    </citation>
    <scope>NUCLEOTIDE SEQUENCE</scope>
    <source>
        <strain evidence="9">PD1087</strain>
    </source>
</reference>
<feature type="transmembrane region" description="Helical" evidence="7">
    <location>
        <begin position="164"/>
        <end position="186"/>
    </location>
</feature>
<accession>A0A1Z1ML91</accession>
<feature type="transmembrane region" description="Helical" evidence="7">
    <location>
        <begin position="75"/>
        <end position="100"/>
    </location>
</feature>
<comment type="subunit">
    <text evidence="6">May interact with CcsA.</text>
</comment>
<keyword evidence="6" id="KW-0793">Thylakoid</keyword>
<comment type="similarity">
    <text evidence="6">Belongs to the Ccs1/CcsB family.</text>
</comment>
<keyword evidence="5 6" id="KW-0472">Membrane</keyword>
<keyword evidence="2 6" id="KW-0812">Transmembrane</keyword>
<geneLocation type="chloroplast" evidence="9"/>
<dbReference type="PANTHER" id="PTHR31566:SF0">
    <property type="entry name" value="CYTOCHROME C BIOGENESIS PROTEIN CCS1, CHLOROPLASTIC"/>
    <property type="match status" value="1"/>
</dbReference>
<sequence length="448" mass="51851">MNYLLWRFFKRLANLNLAISILFFIATSSILGSVIEQDQSLSYYQAYYPIDSYNMLNFNWKLIYYLGLDHLYQTWWFICLLLLLSTSLLVCTFSTQLPSLKNARRWKFISSSITKDSNYSLLDDVSISSYTNMIYSLVFSNFFVFHQKKSIYSYKGLYGRIAPIFVHFSMIIIFIGSMLGSLSGFVSQEMVPKGEIFHLKNITHTGYYNILPVDLIGNVENFYITYNPDSSIKQFFSKISLIYKGFSKSSLISVNTPLLFKGLTLYQTDWQINALRIRLGPNIFIQKQLIQTNFSNRNCWICKLSLTSSKQIFLVVFNLNDLVAVCDSNGIVLNTVKINDLFYLNNVLFSIQDIMVSSGLQVKFDPGILLVYLGFFVVMLSTLLSYISYSQIWVYMSANFCKFIGSTNRATLFFEKDISCINRTYHSYTFNFNNQSYNFNTLVSKILV</sequence>
<keyword evidence="3 6" id="KW-0201">Cytochrome c-type biogenesis</keyword>
<evidence type="ECO:0000256" key="3">
    <source>
        <dbReference type="ARBA" id="ARBA00022748"/>
    </source>
</evidence>
<dbReference type="GO" id="GO:0009535">
    <property type="term" value="C:chloroplast thylakoid membrane"/>
    <property type="evidence" value="ECO:0007669"/>
    <property type="project" value="UniProtKB-SubCell"/>
</dbReference>
<evidence type="ECO:0000256" key="1">
    <source>
        <dbReference type="ARBA" id="ARBA00004141"/>
    </source>
</evidence>
<dbReference type="HAMAP" id="MF_01392">
    <property type="entry name" value="CytC_Ccs1"/>
    <property type="match status" value="1"/>
</dbReference>
<evidence type="ECO:0000256" key="7">
    <source>
        <dbReference type="SAM" id="Phobius"/>
    </source>
</evidence>
<keyword evidence="4 6" id="KW-1133">Transmembrane helix</keyword>
<evidence type="ECO:0000256" key="5">
    <source>
        <dbReference type="ARBA" id="ARBA00023136"/>
    </source>
</evidence>
<feature type="domain" description="ResB-like" evidence="8">
    <location>
        <begin position="16"/>
        <end position="276"/>
    </location>
</feature>
<feature type="domain" description="ResB-like" evidence="8">
    <location>
        <begin position="343"/>
        <end position="418"/>
    </location>
</feature>
<evidence type="ECO:0000259" key="8">
    <source>
        <dbReference type="Pfam" id="PF05140"/>
    </source>
</evidence>
<comment type="function">
    <text evidence="6">Required during biogenesis of c-type cytochromes (cytochrome c6 and cytochrome f) at the step of heme attachment.</text>
</comment>
<dbReference type="EMBL" id="MF101443">
    <property type="protein sequence ID" value="ARW66555.1"/>
    <property type="molecule type" value="Genomic_DNA"/>
</dbReference>
<dbReference type="AlphaFoldDB" id="A0A1Z1ML91"/>
<dbReference type="GO" id="GO:0017004">
    <property type="term" value="P:cytochrome complex assembly"/>
    <property type="evidence" value="ECO:0007669"/>
    <property type="project" value="UniProtKB-UniRule"/>
</dbReference>
<dbReference type="GeneID" id="33359720"/>
<gene>
    <name evidence="6 9" type="primary">ccs1</name>
</gene>
<evidence type="ECO:0000256" key="6">
    <source>
        <dbReference type="HAMAP-Rule" id="MF_01392"/>
    </source>
</evidence>
<dbReference type="PANTHER" id="PTHR31566">
    <property type="entry name" value="CYTOCHROME C BIOGENESIS PROTEIN CCS1, CHLOROPLASTIC"/>
    <property type="match status" value="1"/>
</dbReference>
<dbReference type="InterPro" id="IPR023494">
    <property type="entry name" value="Cyt_c_bgen_Ccs1/CcsB/ResB"/>
</dbReference>
<name>A0A1Z1ML91_9FLOR</name>
<dbReference type="InterPro" id="IPR007816">
    <property type="entry name" value="ResB-like_domain"/>
</dbReference>
<comment type="subcellular location">
    <subcellularLocation>
        <location evidence="1">Membrane</location>
        <topology evidence="1">Multi-pass membrane protein</topology>
    </subcellularLocation>
    <subcellularLocation>
        <location evidence="6">Plastid</location>
        <location evidence="6">Chloroplast thylakoid membrane</location>
        <topology evidence="6">Multi-pass membrane protein</topology>
    </subcellularLocation>
</comment>
<keyword evidence="9" id="KW-0934">Plastid</keyword>
<dbReference type="Pfam" id="PF05140">
    <property type="entry name" value="ResB"/>
    <property type="match status" value="2"/>
</dbReference>
<proteinExistence type="inferred from homology"/>
<evidence type="ECO:0000256" key="2">
    <source>
        <dbReference type="ARBA" id="ARBA00022692"/>
    </source>
</evidence>
<dbReference type="RefSeq" id="YP_009397369.1">
    <property type="nucleotide sequence ID" value="NC_035287.1"/>
</dbReference>
<feature type="transmembrane region" description="Helical" evidence="7">
    <location>
        <begin position="12"/>
        <end position="35"/>
    </location>
</feature>
<organism evidence="9">
    <name type="scientific">Dasyclonium flaccidum</name>
    <dbReference type="NCBI Taxonomy" id="2007274"/>
    <lineage>
        <taxon>Eukaryota</taxon>
        <taxon>Rhodophyta</taxon>
        <taxon>Florideophyceae</taxon>
        <taxon>Rhodymeniophycidae</taxon>
        <taxon>Ceramiales</taxon>
        <taxon>Rhodomelaceae</taxon>
        <taxon>Polyzonieae</taxon>
        <taxon>Dasyclonium</taxon>
    </lineage>
</organism>
<protein>
    <recommendedName>
        <fullName evidence="6">Cytochrome c biogenesis protein Ccs1</fullName>
    </recommendedName>
</protein>